<sequence length="1194" mass="135031">MKRIFLISGLLSLAINLNAQTSTENYILSTTYLNENKTKKVQAIQYMDGLGRPKQSIAIKANPNGKDMVIPVEYDNYGRAAKSYLPLPVNSLNGNIQPIAGNDINDYYNTLFGNVPNAYAETVFDDSPLNRVKESAFPGGDWKKGTTGQTTPPNTVRYDYDTNSSQDGTIKKYTSPTGTPDSYAYNELYKFRTTDEDGNETYTFQDKQGHTILKRKINKKLEDNTEEKIDTYYIYNKYGQLRYIIPPEAAAIASMHYGNQRDLCYEYEYDSKNRLIKKKLPGKDEEYMVYDKQDRLIFYQDSKLASVNNSFGAKGWLFTKYDQFNRVVYTGFVASNDVRSVVQNIVNTSSSATNNESRTTTPSSYNGQDLYYTNNAFPTVITTLLSINYYDTYPVGAPSASSPVLGQAILGQNAQTLSISTKSFPTASFVKNIEDDSWTKTYTWYDTKGRIIASQTKNHLGGFTKTENELDFAGLLKKKVTKHSRSNPTTPNVTVEETFTYNTQNYLTKYEHEVVGRSPKETLAEYTYNDLGQVIEKKVGGTGVPLQTVNYKYNIRGWLTDINDIATAETTDDLFAYKIRYNDRQGLETPNVNYPEYKVKPRYNGNIAEVDWYVKDEVSSSEPYRYGYVYDNLDRLKAGFYQNPAGRARGDNHEIIEEYDLNGNIKKLKRFARKPKSTIALKIDDLTYNYSGNKVTSITDAANNTSGYEGGGGTIQYDTNGNMTVMPDKGITGISYNFLNLPTLVSQRGNESRYTYRADGTKIKRVFTLNNATGSTSTTTEYLGGFHYTPSSPIAMGRALAETDDGTLAVRTAAQEEIFMDSSLPDPEAIGNIAQPQIVMGLSFFPTAEGFYDYQNKKYIYQYKDQIGNVRLSYARNATTNELEIIDRNDYYPFGLNILQGAEFSVNGSPLNYKFQEQELQETGFYSFKWRNYDPTIGRFFNVDPLSEKYAYQSHYNFSENRVVNSREIEGLEAFDNDEDANESARERGLDSNDYYLEKNDSGGVDLIQNIEEVVITQSFNWDDFWVGVDLGLDLAFAYLNIETDTDEDFDFNYKMGGAERGWEATGRDYEGMGDDLLRDGDRVHAYNMDDFLTPTPSPNGFPDGFGYKFTWGFSAGAESFKDVMDFADRMGDKPGDTLVDVEATKVEPYGDHGVKLEDTIISVTVEKNDLNEYGYGNNPAIREQVDEALNHKK</sequence>
<organism evidence="3 4">
    <name type="scientific">Epilithonimonas pallida</name>
    <dbReference type="NCBI Taxonomy" id="373671"/>
    <lineage>
        <taxon>Bacteria</taxon>
        <taxon>Pseudomonadati</taxon>
        <taxon>Bacteroidota</taxon>
        <taxon>Flavobacteriia</taxon>
        <taxon>Flavobacteriales</taxon>
        <taxon>Weeksellaceae</taxon>
        <taxon>Chryseobacterium group</taxon>
        <taxon>Epilithonimonas</taxon>
    </lineage>
</organism>
<protein>
    <submittedName>
        <fullName evidence="3">RHS repeat-associated core domain-containing protein</fullName>
    </submittedName>
</protein>
<dbReference type="RefSeq" id="WP_283415817.1">
    <property type="nucleotide sequence ID" value="NZ_FXUO01000002.1"/>
</dbReference>
<name>A0ABY1QZY0_9FLAO</name>
<keyword evidence="4" id="KW-1185">Reference proteome</keyword>
<evidence type="ECO:0000256" key="1">
    <source>
        <dbReference type="SAM" id="SignalP"/>
    </source>
</evidence>
<reference evidence="3 4" key="1">
    <citation type="submission" date="2017-05" db="EMBL/GenBank/DDBJ databases">
        <authorList>
            <person name="Varghese N."/>
            <person name="Submissions S."/>
        </authorList>
    </citation>
    <scope>NUCLEOTIDE SEQUENCE [LARGE SCALE GENOMIC DNA]</scope>
    <source>
        <strain evidence="3 4">DSM 18015</strain>
    </source>
</reference>
<dbReference type="Pfam" id="PF20041">
    <property type="entry name" value="DUF6443"/>
    <property type="match status" value="1"/>
</dbReference>
<proteinExistence type="predicted"/>
<feature type="signal peptide" evidence="1">
    <location>
        <begin position="1"/>
        <end position="19"/>
    </location>
</feature>
<dbReference type="InterPro" id="IPR045619">
    <property type="entry name" value="DUF6443"/>
</dbReference>
<dbReference type="PANTHER" id="PTHR32305:SF15">
    <property type="entry name" value="PROTEIN RHSA-RELATED"/>
    <property type="match status" value="1"/>
</dbReference>
<gene>
    <name evidence="3" type="ORF">SAMN05421679_102321</name>
</gene>
<dbReference type="PANTHER" id="PTHR32305">
    <property type="match status" value="1"/>
</dbReference>
<evidence type="ECO:0000259" key="2">
    <source>
        <dbReference type="Pfam" id="PF20041"/>
    </source>
</evidence>
<dbReference type="EMBL" id="FXUO01000002">
    <property type="protein sequence ID" value="SMP90447.1"/>
    <property type="molecule type" value="Genomic_DNA"/>
</dbReference>
<dbReference type="Proteomes" id="UP001158050">
    <property type="component" value="Unassembled WGS sequence"/>
</dbReference>
<dbReference type="InterPro" id="IPR050708">
    <property type="entry name" value="T6SS_VgrG/RHS"/>
</dbReference>
<feature type="chain" id="PRO_5047075017" evidence="1">
    <location>
        <begin position="20"/>
        <end position="1194"/>
    </location>
</feature>
<dbReference type="NCBIfam" id="TIGR03696">
    <property type="entry name" value="Rhs_assc_core"/>
    <property type="match status" value="1"/>
</dbReference>
<evidence type="ECO:0000313" key="3">
    <source>
        <dbReference type="EMBL" id="SMP90447.1"/>
    </source>
</evidence>
<feature type="domain" description="DUF6443" evidence="2">
    <location>
        <begin position="30"/>
        <end position="149"/>
    </location>
</feature>
<dbReference type="InterPro" id="IPR022385">
    <property type="entry name" value="Rhs_assc_core"/>
</dbReference>
<evidence type="ECO:0000313" key="4">
    <source>
        <dbReference type="Proteomes" id="UP001158050"/>
    </source>
</evidence>
<dbReference type="Gene3D" id="2.180.10.10">
    <property type="entry name" value="RHS repeat-associated core"/>
    <property type="match status" value="1"/>
</dbReference>
<keyword evidence="1" id="KW-0732">Signal</keyword>
<accession>A0ABY1QZY0</accession>
<comment type="caution">
    <text evidence="3">The sequence shown here is derived from an EMBL/GenBank/DDBJ whole genome shotgun (WGS) entry which is preliminary data.</text>
</comment>